<dbReference type="PROSITE" id="PS51257">
    <property type="entry name" value="PROKAR_LIPOPROTEIN"/>
    <property type="match status" value="1"/>
</dbReference>
<accession>H5XZD6</accession>
<dbReference type="HOGENOM" id="CLU_1683734_0_0_9"/>
<protein>
    <submittedName>
        <fullName evidence="1">Uncharacterized protein</fullName>
    </submittedName>
</protein>
<dbReference type="RefSeq" id="WP_007786957.1">
    <property type="nucleotide sequence ID" value="NZ_CM001441.1"/>
</dbReference>
<evidence type="ECO:0000313" key="2">
    <source>
        <dbReference type="Proteomes" id="UP000005104"/>
    </source>
</evidence>
<keyword evidence="2" id="KW-1185">Reference proteome</keyword>
<name>H5XZD6_9FIRM</name>
<dbReference type="AlphaFoldDB" id="H5XZD6"/>
<dbReference type="STRING" id="768710.DesyoDRAFT_4899"/>
<dbReference type="Proteomes" id="UP000005104">
    <property type="component" value="Chromosome"/>
</dbReference>
<dbReference type="OrthoDB" id="1797560at2"/>
<reference evidence="1 2" key="1">
    <citation type="submission" date="2011-11" db="EMBL/GenBank/DDBJ databases">
        <title>The Noncontiguous Finished genome of Desulfosporosinus youngiae DSM 17734.</title>
        <authorList>
            <consortium name="US DOE Joint Genome Institute (JGI-PGF)"/>
            <person name="Lucas S."/>
            <person name="Han J."/>
            <person name="Lapidus A."/>
            <person name="Cheng J.-F."/>
            <person name="Goodwin L."/>
            <person name="Pitluck S."/>
            <person name="Peters L."/>
            <person name="Ovchinnikova G."/>
            <person name="Lu M."/>
            <person name="Land M.L."/>
            <person name="Hauser L."/>
            <person name="Pester M."/>
            <person name="Spring S."/>
            <person name="Ollivier B."/>
            <person name="Rattei T."/>
            <person name="Klenk H.-P."/>
            <person name="Wagner M."/>
            <person name="Loy A."/>
            <person name="Woyke T.J."/>
        </authorList>
    </citation>
    <scope>NUCLEOTIDE SEQUENCE [LARGE SCALE GENOMIC DNA]</scope>
    <source>
        <strain evidence="1 2">DSM 17734</strain>
    </source>
</reference>
<evidence type="ECO:0000313" key="1">
    <source>
        <dbReference type="EMBL" id="EHQ91842.1"/>
    </source>
</evidence>
<dbReference type="EMBL" id="CM001441">
    <property type="protein sequence ID" value="EHQ91842.1"/>
    <property type="molecule type" value="Genomic_DNA"/>
</dbReference>
<gene>
    <name evidence="1" type="ORF">DesyoDRAFT_4899</name>
</gene>
<proteinExistence type="predicted"/>
<organism evidence="1 2">
    <name type="scientific">Desulfosporosinus youngiae DSM 17734</name>
    <dbReference type="NCBI Taxonomy" id="768710"/>
    <lineage>
        <taxon>Bacteria</taxon>
        <taxon>Bacillati</taxon>
        <taxon>Bacillota</taxon>
        <taxon>Clostridia</taxon>
        <taxon>Eubacteriales</taxon>
        <taxon>Desulfitobacteriaceae</taxon>
        <taxon>Desulfosporosinus</taxon>
    </lineage>
</organism>
<sequence length="156" mass="16966">MRKKWPRLFYISLAIGLACLLGLAVQIFSAKTSVPTPPIKVLQIQVLTVPSYNLSEMSNDSTFDLSGAPDTTQVTGFSITVDESCDLKLNMTDKTIPLSGGQPTWVNLDDLIPGTQGGDGISLRTFRRFYSKSVEIQGKFLKDGSVFGSLSTTIKL</sequence>